<evidence type="ECO:0000256" key="6">
    <source>
        <dbReference type="ARBA" id="ARBA00022967"/>
    </source>
</evidence>
<evidence type="ECO:0000256" key="5">
    <source>
        <dbReference type="ARBA" id="ARBA00022692"/>
    </source>
</evidence>
<dbReference type="GO" id="GO:0022900">
    <property type="term" value="P:electron transport chain"/>
    <property type="evidence" value="ECO:0007669"/>
    <property type="project" value="InterPro"/>
</dbReference>
<dbReference type="OrthoDB" id="5244617at2"/>
<dbReference type="Proteomes" id="UP000192359">
    <property type="component" value="Unassembled WGS sequence"/>
</dbReference>
<sequence length="133" mass="15031">MKLLANIFAFIGVFLIPVGIVYGFMTHFDEWAGFPAILATAVMCLFLWYFLKFTDKKHPDMPYENLEGEIADGAGDYGFYSPWSWWPLFIGAACTIVVLGLAIDWWIVLIAIPFAAAAVLGWVYEYNRGDHAH</sequence>
<keyword evidence="5 11" id="KW-0812">Transmembrane</keyword>
<dbReference type="RefSeq" id="WP_083091041.1">
    <property type="nucleotide sequence ID" value="NZ_LXWF01000011.1"/>
</dbReference>
<organism evidence="12 13">
    <name type="scientific">Rothia nasimurium</name>
    <dbReference type="NCBI Taxonomy" id="85336"/>
    <lineage>
        <taxon>Bacteria</taxon>
        <taxon>Bacillati</taxon>
        <taxon>Actinomycetota</taxon>
        <taxon>Actinomycetes</taxon>
        <taxon>Micrococcales</taxon>
        <taxon>Micrococcaceae</taxon>
        <taxon>Rothia</taxon>
    </lineage>
</organism>
<evidence type="ECO:0000256" key="3">
    <source>
        <dbReference type="ARBA" id="ARBA00006870"/>
    </source>
</evidence>
<keyword evidence="7 11" id="KW-1133">Transmembrane helix</keyword>
<comment type="function">
    <text evidence="1 10">Part of cytochrome c oxidase, its function is unknown.</text>
</comment>
<accession>A0A1Y1RQI5</accession>
<evidence type="ECO:0000256" key="4">
    <source>
        <dbReference type="ARBA" id="ARBA00022475"/>
    </source>
</evidence>
<comment type="catalytic activity">
    <reaction evidence="9 10">
        <text>4 Fe(II)-[cytochrome c] + O2 + 8 H(+)(in) = 4 Fe(III)-[cytochrome c] + 2 H2O + 4 H(+)(out)</text>
        <dbReference type="Rhea" id="RHEA:11436"/>
        <dbReference type="Rhea" id="RHEA-COMP:10350"/>
        <dbReference type="Rhea" id="RHEA-COMP:14399"/>
        <dbReference type="ChEBI" id="CHEBI:15377"/>
        <dbReference type="ChEBI" id="CHEBI:15378"/>
        <dbReference type="ChEBI" id="CHEBI:15379"/>
        <dbReference type="ChEBI" id="CHEBI:29033"/>
        <dbReference type="ChEBI" id="CHEBI:29034"/>
        <dbReference type="EC" id="7.1.1.9"/>
    </reaction>
</comment>
<dbReference type="GO" id="GO:0005886">
    <property type="term" value="C:plasma membrane"/>
    <property type="evidence" value="ECO:0007669"/>
    <property type="project" value="UniProtKB-SubCell"/>
</dbReference>
<comment type="similarity">
    <text evidence="3 10">Belongs to the cytochrome c oxidase bacterial subunit CtaF family.</text>
</comment>
<evidence type="ECO:0000256" key="7">
    <source>
        <dbReference type="ARBA" id="ARBA00022989"/>
    </source>
</evidence>
<keyword evidence="13" id="KW-1185">Reference proteome</keyword>
<evidence type="ECO:0000313" key="12">
    <source>
        <dbReference type="EMBL" id="ORC21993.1"/>
    </source>
</evidence>
<feature type="transmembrane region" description="Helical" evidence="11">
    <location>
        <begin position="105"/>
        <end position="124"/>
    </location>
</feature>
<evidence type="ECO:0000256" key="8">
    <source>
        <dbReference type="ARBA" id="ARBA00023136"/>
    </source>
</evidence>
<dbReference type="EMBL" id="LXWF01000011">
    <property type="protein sequence ID" value="ORC21993.1"/>
    <property type="molecule type" value="Genomic_DNA"/>
</dbReference>
<dbReference type="InterPro" id="IPR021050">
    <property type="entry name" value="Cyt_c_oxidase_su4_actinobac"/>
</dbReference>
<evidence type="ECO:0000256" key="1">
    <source>
        <dbReference type="ARBA" id="ARBA00002536"/>
    </source>
</evidence>
<gene>
    <name evidence="12" type="ORF">A7979_00260</name>
</gene>
<evidence type="ECO:0000256" key="9">
    <source>
        <dbReference type="ARBA" id="ARBA00047816"/>
    </source>
</evidence>
<evidence type="ECO:0000256" key="10">
    <source>
        <dbReference type="PIRNR" id="PIRNR017385"/>
    </source>
</evidence>
<dbReference type="AlphaFoldDB" id="A0A1Y1RQI5"/>
<protein>
    <recommendedName>
        <fullName evidence="10">Cytochrome c oxidase polypeptide 4</fullName>
        <ecNumber evidence="10">7.1.1.9</ecNumber>
    </recommendedName>
    <alternativeName>
        <fullName evidence="10">Cytochrome aa3 subunit 4</fullName>
    </alternativeName>
    <alternativeName>
        <fullName evidence="10">Cytochrome c oxidase polypeptide IV</fullName>
    </alternativeName>
</protein>
<keyword evidence="8 10" id="KW-0472">Membrane</keyword>
<keyword evidence="4 10" id="KW-1003">Cell membrane</keyword>
<dbReference type="GO" id="GO:0004129">
    <property type="term" value="F:cytochrome-c oxidase activity"/>
    <property type="evidence" value="ECO:0007669"/>
    <property type="project" value="UniProtKB-EC"/>
</dbReference>
<evidence type="ECO:0000256" key="2">
    <source>
        <dbReference type="ARBA" id="ARBA00004651"/>
    </source>
</evidence>
<proteinExistence type="inferred from homology"/>
<comment type="subcellular location">
    <subcellularLocation>
        <location evidence="2">Cell membrane</location>
        <topology evidence="2">Multi-pass membrane protein</topology>
    </subcellularLocation>
</comment>
<feature type="transmembrane region" description="Helical" evidence="11">
    <location>
        <begin position="83"/>
        <end position="99"/>
    </location>
</feature>
<evidence type="ECO:0000256" key="11">
    <source>
        <dbReference type="SAM" id="Phobius"/>
    </source>
</evidence>
<evidence type="ECO:0000313" key="13">
    <source>
        <dbReference type="Proteomes" id="UP000192359"/>
    </source>
</evidence>
<feature type="transmembrane region" description="Helical" evidence="11">
    <location>
        <begin position="7"/>
        <end position="25"/>
    </location>
</feature>
<comment type="caution">
    <text evidence="12">The sequence shown here is derived from an EMBL/GenBank/DDBJ whole genome shotgun (WGS) entry which is preliminary data.</text>
</comment>
<dbReference type="PIRSF" id="PIRSF017385">
    <property type="entry name" value="CtaF"/>
    <property type="match status" value="1"/>
</dbReference>
<dbReference type="Pfam" id="PF12270">
    <property type="entry name" value="Cyt_c_ox_IV"/>
    <property type="match status" value="1"/>
</dbReference>
<name>A0A1Y1RQI5_9MICC</name>
<feature type="transmembrane region" description="Helical" evidence="11">
    <location>
        <begin position="31"/>
        <end position="51"/>
    </location>
</feature>
<keyword evidence="6 10" id="KW-1278">Translocase</keyword>
<dbReference type="EC" id="7.1.1.9" evidence="10"/>
<reference evidence="12 13" key="1">
    <citation type="submission" date="2016-05" db="EMBL/GenBank/DDBJ databases">
        <title>Draft genome sequence of a porcine commensal Rothia nasimurium.</title>
        <authorList>
            <person name="Gaiser R.A."/>
            <person name="Van Baarlen P."/>
            <person name="Wells J.M."/>
        </authorList>
    </citation>
    <scope>NUCLEOTIDE SEQUENCE [LARGE SCALE GENOMIC DNA]</scope>
    <source>
        <strain evidence="12 13">PT-32</strain>
    </source>
</reference>
<comment type="subunit">
    <text evidence="10">Associates with subunits I, II and III to form cytochrome c oxidase.</text>
</comment>